<name>A0A6H5GGW7_9HEMI</name>
<gene>
    <name evidence="1" type="ORF">NTEN_LOCUS8079</name>
</gene>
<evidence type="ECO:0000313" key="2">
    <source>
        <dbReference type="Proteomes" id="UP000479000"/>
    </source>
</evidence>
<accession>A0A6H5GGW7</accession>
<dbReference type="Proteomes" id="UP000479000">
    <property type="component" value="Unassembled WGS sequence"/>
</dbReference>
<feature type="non-terminal residue" evidence="1">
    <location>
        <position position="122"/>
    </location>
</feature>
<proteinExistence type="predicted"/>
<sequence length="122" mass="13773">MSKMPILIVFAMNYALDLDQIYGKCKHYLHKKIEFFRKTGLSQSPRFHGRSTPAAGWPFHAGPCPPPGGSSGGAELPPLVQSDREGLIIFRQRCLRREVVELLTTYLGIPKSEESHCRIVHR</sequence>
<dbReference type="EMBL" id="CADCXU010011987">
    <property type="protein sequence ID" value="CAB0002292.1"/>
    <property type="molecule type" value="Genomic_DNA"/>
</dbReference>
<reference evidence="1 2" key="1">
    <citation type="submission" date="2020-02" db="EMBL/GenBank/DDBJ databases">
        <authorList>
            <person name="Ferguson B K."/>
        </authorList>
    </citation>
    <scope>NUCLEOTIDE SEQUENCE [LARGE SCALE GENOMIC DNA]</scope>
</reference>
<dbReference type="AlphaFoldDB" id="A0A6H5GGW7"/>
<keyword evidence="2" id="KW-1185">Reference proteome</keyword>
<evidence type="ECO:0000313" key="1">
    <source>
        <dbReference type="EMBL" id="CAB0002292.1"/>
    </source>
</evidence>
<protein>
    <submittedName>
        <fullName evidence="1">Uncharacterized protein</fullName>
    </submittedName>
</protein>
<organism evidence="1 2">
    <name type="scientific">Nesidiocoris tenuis</name>
    <dbReference type="NCBI Taxonomy" id="355587"/>
    <lineage>
        <taxon>Eukaryota</taxon>
        <taxon>Metazoa</taxon>
        <taxon>Ecdysozoa</taxon>
        <taxon>Arthropoda</taxon>
        <taxon>Hexapoda</taxon>
        <taxon>Insecta</taxon>
        <taxon>Pterygota</taxon>
        <taxon>Neoptera</taxon>
        <taxon>Paraneoptera</taxon>
        <taxon>Hemiptera</taxon>
        <taxon>Heteroptera</taxon>
        <taxon>Panheteroptera</taxon>
        <taxon>Cimicomorpha</taxon>
        <taxon>Miridae</taxon>
        <taxon>Dicyphina</taxon>
        <taxon>Nesidiocoris</taxon>
    </lineage>
</organism>